<keyword evidence="1" id="KW-0808">Transferase</keyword>
<feature type="region of interest" description="Disordered" evidence="5">
    <location>
        <begin position="122"/>
        <end position="144"/>
    </location>
</feature>
<evidence type="ECO:0000256" key="2">
    <source>
        <dbReference type="ARBA" id="ARBA00022741"/>
    </source>
</evidence>
<dbReference type="STRING" id="159449.B4N89_03230"/>
<gene>
    <name evidence="7" type="ORF">B4N89_03230</name>
</gene>
<dbReference type="OrthoDB" id="3787729at2"/>
<comment type="caution">
    <text evidence="7">The sequence shown here is derived from an EMBL/GenBank/DDBJ whole genome shotgun (WGS) entry which is preliminary data.</text>
</comment>
<reference evidence="7 8" key="1">
    <citation type="submission" date="2017-03" db="EMBL/GenBank/DDBJ databases">
        <title>Draft genome sequence of Streptomyces scabrisporus NF3, endophyte isolated from Amphipterygium adstringens.</title>
        <authorList>
            <person name="Vazquez M."/>
            <person name="Ceapa C.D."/>
            <person name="Rodriguez Luna D."/>
            <person name="Sanchez Esquivel S."/>
        </authorList>
    </citation>
    <scope>NUCLEOTIDE SEQUENCE [LARGE SCALE GENOMIC DNA]</scope>
    <source>
        <strain evidence="7 8">NF3</strain>
    </source>
</reference>
<name>A0A1T3NT76_9ACTN</name>
<keyword evidence="4" id="KW-0067">ATP-binding</keyword>
<keyword evidence="2" id="KW-0547">Nucleotide-binding</keyword>
<keyword evidence="3" id="KW-0418">Kinase</keyword>
<evidence type="ECO:0000259" key="6">
    <source>
        <dbReference type="Pfam" id="PF18085"/>
    </source>
</evidence>
<evidence type="ECO:0000256" key="5">
    <source>
        <dbReference type="SAM" id="MobiDB-lite"/>
    </source>
</evidence>
<dbReference type="EMBL" id="MWQN01000001">
    <property type="protein sequence ID" value="OPC80093.1"/>
    <property type="molecule type" value="Genomic_DNA"/>
</dbReference>
<keyword evidence="8" id="KW-1185">Reference proteome</keyword>
<accession>A0A1T3NT76</accession>
<evidence type="ECO:0000256" key="1">
    <source>
        <dbReference type="ARBA" id="ARBA00022679"/>
    </source>
</evidence>
<evidence type="ECO:0000313" key="8">
    <source>
        <dbReference type="Proteomes" id="UP000190037"/>
    </source>
</evidence>
<evidence type="ECO:0000256" key="3">
    <source>
        <dbReference type="ARBA" id="ARBA00022777"/>
    </source>
</evidence>
<sequence>MASIHHTTMTPGKLELLADWLPRQSWYAGGAEAPAPLRAGGFRLDDPEGEVGIEFMIVVDAGAPESAAYLVPLAYRGAARDGAPDDALIGTSEHGVLGTRWIYDGVRDPVVMGQLHAVLRGEATPQHQSESDTPDPSVTVHGGASAGVLDVRVNRVLRPVEAGEGPSGGLVAGWTRPDGTAVRGVLATFTPR</sequence>
<proteinExistence type="predicted"/>
<dbReference type="RefSeq" id="WP_078974359.1">
    <property type="nucleotide sequence ID" value="NZ_MWQN01000001.1"/>
</dbReference>
<dbReference type="GO" id="GO:0005524">
    <property type="term" value="F:ATP binding"/>
    <property type="evidence" value="ECO:0007669"/>
    <property type="project" value="UniProtKB-KW"/>
</dbReference>
<evidence type="ECO:0000256" key="4">
    <source>
        <dbReference type="ARBA" id="ARBA00022840"/>
    </source>
</evidence>
<dbReference type="Proteomes" id="UP000190037">
    <property type="component" value="Unassembled WGS sequence"/>
</dbReference>
<evidence type="ECO:0000313" key="7">
    <source>
        <dbReference type="EMBL" id="OPC80093.1"/>
    </source>
</evidence>
<protein>
    <submittedName>
        <fullName evidence="7">1,4-alpha-glucan branching protein</fullName>
    </submittedName>
</protein>
<dbReference type="Pfam" id="PF18085">
    <property type="entry name" value="Mak_N_cap"/>
    <property type="match status" value="1"/>
</dbReference>
<dbReference type="InterPro" id="IPR040999">
    <property type="entry name" value="Mak_N_cap"/>
</dbReference>
<dbReference type="AlphaFoldDB" id="A0A1T3NT76"/>
<dbReference type="GO" id="GO:0016301">
    <property type="term" value="F:kinase activity"/>
    <property type="evidence" value="ECO:0007669"/>
    <property type="project" value="UniProtKB-KW"/>
</dbReference>
<organism evidence="7 8">
    <name type="scientific">Embleya scabrispora</name>
    <dbReference type="NCBI Taxonomy" id="159449"/>
    <lineage>
        <taxon>Bacteria</taxon>
        <taxon>Bacillati</taxon>
        <taxon>Actinomycetota</taxon>
        <taxon>Actinomycetes</taxon>
        <taxon>Kitasatosporales</taxon>
        <taxon>Streptomycetaceae</taxon>
        <taxon>Embleya</taxon>
    </lineage>
</organism>
<feature type="domain" description="Maltokinase N-terminal cap" evidence="6">
    <location>
        <begin position="20"/>
        <end position="108"/>
    </location>
</feature>